<dbReference type="RefSeq" id="WP_158361508.1">
    <property type="nucleotide sequence ID" value="NZ_CP032759.1"/>
</dbReference>
<dbReference type="InterPro" id="IPR016064">
    <property type="entry name" value="NAD/diacylglycerol_kinase_sf"/>
</dbReference>
<dbReference type="GO" id="GO:0019674">
    <property type="term" value="P:NAD+ metabolic process"/>
    <property type="evidence" value="ECO:0007669"/>
    <property type="project" value="InterPro"/>
</dbReference>
<dbReference type="GO" id="GO:0005737">
    <property type="term" value="C:cytoplasm"/>
    <property type="evidence" value="ECO:0007669"/>
    <property type="project" value="UniProtKB-SubCell"/>
</dbReference>
<dbReference type="PANTHER" id="PTHR20275">
    <property type="entry name" value="NAD KINASE"/>
    <property type="match status" value="1"/>
</dbReference>
<comment type="similarity">
    <text evidence="6">Belongs to the NAD kinase family.</text>
</comment>
<name>A0A3G2I619_BUCRM</name>
<evidence type="ECO:0000256" key="2">
    <source>
        <dbReference type="ARBA" id="ARBA00022777"/>
    </source>
</evidence>
<evidence type="ECO:0000313" key="8">
    <source>
        <dbReference type="Proteomes" id="UP000271533"/>
    </source>
</evidence>
<dbReference type="GO" id="GO:0046872">
    <property type="term" value="F:metal ion binding"/>
    <property type="evidence" value="ECO:0007669"/>
    <property type="project" value="UniProtKB-UniRule"/>
</dbReference>
<keyword evidence="1 6" id="KW-0808">Transferase</keyword>
<feature type="binding site" evidence="6">
    <location>
        <position position="177"/>
    </location>
    <ligand>
        <name>NAD(+)</name>
        <dbReference type="ChEBI" id="CHEBI:57540"/>
    </ligand>
</feature>
<dbReference type="SUPFAM" id="SSF111331">
    <property type="entry name" value="NAD kinase/diacylglycerol kinase-like"/>
    <property type="match status" value="1"/>
</dbReference>
<feature type="binding site" evidence="6">
    <location>
        <position position="247"/>
    </location>
    <ligand>
        <name>NAD(+)</name>
        <dbReference type="ChEBI" id="CHEBI:57540"/>
    </ligand>
</feature>
<feature type="active site" description="Proton acceptor" evidence="6">
    <location>
        <position position="73"/>
    </location>
</feature>
<keyword evidence="4 6" id="KW-0520">NAD</keyword>
<evidence type="ECO:0000256" key="1">
    <source>
        <dbReference type="ARBA" id="ARBA00022679"/>
    </source>
</evidence>
<keyword evidence="6" id="KW-0547">Nucleotide-binding</keyword>
<dbReference type="PANTHER" id="PTHR20275:SF0">
    <property type="entry name" value="NAD KINASE"/>
    <property type="match status" value="1"/>
</dbReference>
<reference evidence="7 8" key="1">
    <citation type="submission" date="2018-10" db="EMBL/GenBank/DDBJ databases">
        <title>Genome sequence of the corn leaf aphid (Rhopalosiphum maidis Fitch).</title>
        <authorList>
            <person name="Chen W."/>
            <person name="Shakir S."/>
            <person name="Bigham M."/>
            <person name="Fei Z."/>
            <person name="Jander G."/>
        </authorList>
    </citation>
    <scope>NUCLEOTIDE SEQUENCE [LARGE SCALE GENOMIC DNA]</scope>
    <source>
        <strain evidence="7 8">BTI</strain>
    </source>
</reference>
<dbReference type="AlphaFoldDB" id="A0A3G2I619"/>
<evidence type="ECO:0000256" key="5">
    <source>
        <dbReference type="ARBA" id="ARBA00047925"/>
    </source>
</evidence>
<dbReference type="GO" id="GO:0003951">
    <property type="term" value="F:NAD+ kinase activity"/>
    <property type="evidence" value="ECO:0007669"/>
    <property type="project" value="UniProtKB-UniRule"/>
</dbReference>
<comment type="caution">
    <text evidence="6">Lacks conserved residue(s) required for the propagation of feature annotation.</text>
</comment>
<dbReference type="OrthoDB" id="9774737at2"/>
<evidence type="ECO:0000313" key="7">
    <source>
        <dbReference type="EMBL" id="AYN24860.1"/>
    </source>
</evidence>
<sequence>MKQYFNCIGIVGRPRHLSALTTHEILYKWLTKKGYQVFIEYNVSKKLNLKNPKTATLTEIGQLCDLAVVIGGDGNLLFTARILSYFNIKIIGINRGNLGFLTDLNPDNRFKKLSEVLSGKYSIENRFLLDVTIYKKEKISKSSIAINEIVLHPKHVAHMIEFNVYINENFAFSQRSDGLIISTPTGSTGYSLSAGGPIIETSLEAILLVPMFPQTLSSRPLAIHSDSVICLRFSDIETDLKISCDSQIVLPVNKNEYVLIRRSDYYLNLIHPKSYNYFETLTSKLNWSKKFF</sequence>
<comment type="subcellular location">
    <subcellularLocation>
        <location evidence="6">Cytoplasm</location>
    </subcellularLocation>
</comment>
<evidence type="ECO:0000256" key="4">
    <source>
        <dbReference type="ARBA" id="ARBA00023027"/>
    </source>
</evidence>
<comment type="catalytic activity">
    <reaction evidence="5 6">
        <text>NAD(+) + ATP = ADP + NADP(+) + H(+)</text>
        <dbReference type="Rhea" id="RHEA:18629"/>
        <dbReference type="ChEBI" id="CHEBI:15378"/>
        <dbReference type="ChEBI" id="CHEBI:30616"/>
        <dbReference type="ChEBI" id="CHEBI:57540"/>
        <dbReference type="ChEBI" id="CHEBI:58349"/>
        <dbReference type="ChEBI" id="CHEBI:456216"/>
        <dbReference type="EC" id="2.7.1.23"/>
    </reaction>
</comment>
<dbReference type="Proteomes" id="UP000271533">
    <property type="component" value="Chromosome"/>
</dbReference>
<feature type="binding site" evidence="6">
    <location>
        <begin position="188"/>
        <end position="193"/>
    </location>
    <ligand>
        <name>NAD(+)</name>
        <dbReference type="ChEBI" id="CHEBI:57540"/>
    </ligand>
</feature>
<feature type="binding site" evidence="6">
    <location>
        <position position="158"/>
    </location>
    <ligand>
        <name>NAD(+)</name>
        <dbReference type="ChEBI" id="CHEBI:57540"/>
    </ligand>
</feature>
<accession>A0A3G2I619</accession>
<dbReference type="InterPro" id="IPR002504">
    <property type="entry name" value="NADK"/>
</dbReference>
<dbReference type="GO" id="GO:0006741">
    <property type="term" value="P:NADP+ biosynthetic process"/>
    <property type="evidence" value="ECO:0007669"/>
    <property type="project" value="UniProtKB-UniRule"/>
</dbReference>
<feature type="binding site" evidence="6">
    <location>
        <begin position="147"/>
        <end position="148"/>
    </location>
    <ligand>
        <name>NAD(+)</name>
        <dbReference type="ChEBI" id="CHEBI:57540"/>
    </ligand>
</feature>
<dbReference type="HAMAP" id="MF_00361">
    <property type="entry name" value="NAD_kinase"/>
    <property type="match status" value="1"/>
</dbReference>
<gene>
    <name evidence="6" type="primary">nadK</name>
    <name evidence="7" type="ORF">D8S97_02830</name>
</gene>
<dbReference type="Pfam" id="PF01513">
    <property type="entry name" value="NAD_kinase"/>
    <property type="match status" value="1"/>
</dbReference>
<feature type="binding site" evidence="6">
    <location>
        <position position="175"/>
    </location>
    <ligand>
        <name>NAD(+)</name>
        <dbReference type="ChEBI" id="CHEBI:57540"/>
    </ligand>
</feature>
<dbReference type="NCBIfam" id="NF002893">
    <property type="entry name" value="PRK03378.1"/>
    <property type="match status" value="1"/>
</dbReference>
<dbReference type="Gene3D" id="2.60.200.30">
    <property type="entry name" value="Probable inorganic polyphosphate/atp-NAD kinase, domain 2"/>
    <property type="match status" value="1"/>
</dbReference>
<dbReference type="EMBL" id="CP032759">
    <property type="protein sequence ID" value="AYN24860.1"/>
    <property type="molecule type" value="Genomic_DNA"/>
</dbReference>
<comment type="function">
    <text evidence="6">Involved in the regulation of the intracellular balance of NAD and NADP, and is a key enzyme in the biosynthesis of NADP. Catalyzes specifically the phosphorylation on 2'-hydroxyl of the adenosine moiety of NAD to yield NADP.</text>
</comment>
<dbReference type="NCBIfam" id="NF002306">
    <property type="entry name" value="PRK01231.1"/>
    <property type="match status" value="1"/>
</dbReference>
<feature type="binding site" evidence="6">
    <location>
        <begin position="73"/>
        <end position="74"/>
    </location>
    <ligand>
        <name>NAD(+)</name>
        <dbReference type="ChEBI" id="CHEBI:57540"/>
    </ligand>
</feature>
<keyword evidence="6" id="KW-0963">Cytoplasm</keyword>
<dbReference type="EC" id="2.7.1.23" evidence="6"/>
<evidence type="ECO:0000256" key="6">
    <source>
        <dbReference type="HAMAP-Rule" id="MF_00361"/>
    </source>
</evidence>
<dbReference type="GO" id="GO:0005524">
    <property type="term" value="F:ATP binding"/>
    <property type="evidence" value="ECO:0007669"/>
    <property type="project" value="UniProtKB-KW"/>
</dbReference>
<keyword evidence="2 6" id="KW-0418">Kinase</keyword>
<dbReference type="InterPro" id="IPR017437">
    <property type="entry name" value="ATP-NAD_kinase_PpnK-typ_C"/>
</dbReference>
<evidence type="ECO:0000256" key="3">
    <source>
        <dbReference type="ARBA" id="ARBA00022857"/>
    </source>
</evidence>
<keyword evidence="6" id="KW-0067">ATP-binding</keyword>
<protein>
    <recommendedName>
        <fullName evidence="6">NAD kinase</fullName>
        <ecNumber evidence="6">2.7.1.23</ecNumber>
    </recommendedName>
    <alternativeName>
        <fullName evidence="6">ATP-dependent NAD kinase</fullName>
    </alternativeName>
</protein>
<dbReference type="Gene3D" id="3.40.50.10330">
    <property type="entry name" value="Probable inorganic polyphosphate/atp-NAD kinase, domain 1"/>
    <property type="match status" value="1"/>
</dbReference>
<dbReference type="Pfam" id="PF20143">
    <property type="entry name" value="NAD_kinase_C"/>
    <property type="match status" value="1"/>
</dbReference>
<organism evidence="7 8">
    <name type="scientific">Buchnera aphidicola subsp. Rhopalosiphum maidis</name>
    <dbReference type="NCBI Taxonomy" id="118109"/>
    <lineage>
        <taxon>Bacteria</taxon>
        <taxon>Pseudomonadati</taxon>
        <taxon>Pseudomonadota</taxon>
        <taxon>Gammaproteobacteria</taxon>
        <taxon>Enterobacterales</taxon>
        <taxon>Erwiniaceae</taxon>
        <taxon>Buchnera</taxon>
    </lineage>
</organism>
<proteinExistence type="inferred from homology"/>
<comment type="cofactor">
    <cofactor evidence="6">
        <name>a divalent metal cation</name>
        <dbReference type="ChEBI" id="CHEBI:60240"/>
    </cofactor>
</comment>
<keyword evidence="3 6" id="KW-0521">NADP</keyword>
<dbReference type="GO" id="GO:0051287">
    <property type="term" value="F:NAD binding"/>
    <property type="evidence" value="ECO:0007669"/>
    <property type="project" value="UniProtKB-ARBA"/>
</dbReference>
<dbReference type="InterPro" id="IPR017438">
    <property type="entry name" value="ATP-NAD_kinase_N"/>
</dbReference>